<proteinExistence type="predicted"/>
<evidence type="ECO:0000313" key="2">
    <source>
        <dbReference type="EMBL" id="QHU00542.1"/>
    </source>
</evidence>
<organism evidence="2">
    <name type="scientific">viral metagenome</name>
    <dbReference type="NCBI Taxonomy" id="1070528"/>
    <lineage>
        <taxon>unclassified sequences</taxon>
        <taxon>metagenomes</taxon>
        <taxon>organismal metagenomes</taxon>
    </lineage>
</organism>
<protein>
    <submittedName>
        <fullName evidence="2">Uncharacterized protein</fullName>
    </submittedName>
</protein>
<feature type="region of interest" description="Disordered" evidence="1">
    <location>
        <begin position="1"/>
        <end position="38"/>
    </location>
</feature>
<evidence type="ECO:0000256" key="1">
    <source>
        <dbReference type="SAM" id="MobiDB-lite"/>
    </source>
</evidence>
<accession>A0A6C0J4I3</accession>
<sequence length="288" mass="32479">MNQIMDDMNRLEQEQDTVTQNQQSDDLKAPEPLDNNEKTDEEKLLAAGYLPKPTDLNVSKPMSHKILRAELKDVAVPVPRDYYTGNMNGDNKVKIYESRGHDLFGDGTQALVDIIKAYLPDAAIDKLPAKYLDNSESNSIEIESKEHKNTNYGAILKHKIARDYNITLKDMSLTSENEIEVQKLLTGNDLTLVEPWSIEGGIIGANDECLLLFDDCDQLSGQPGGLLAIYKSNFFTSAPISECYYDPHTYTVHYQSESESQMKCRIINEKQYPFLPSDCEVAQEMIVT</sequence>
<dbReference type="AlphaFoldDB" id="A0A6C0J4I3"/>
<feature type="compositionally biased region" description="Basic and acidic residues" evidence="1">
    <location>
        <begin position="25"/>
        <end position="38"/>
    </location>
</feature>
<reference evidence="2" key="1">
    <citation type="journal article" date="2020" name="Nature">
        <title>Giant virus diversity and host interactions through global metagenomics.</title>
        <authorList>
            <person name="Schulz F."/>
            <person name="Roux S."/>
            <person name="Paez-Espino D."/>
            <person name="Jungbluth S."/>
            <person name="Walsh D.A."/>
            <person name="Denef V.J."/>
            <person name="McMahon K.D."/>
            <person name="Konstantinidis K.T."/>
            <person name="Eloe-Fadrosh E.A."/>
            <person name="Kyrpides N.C."/>
            <person name="Woyke T."/>
        </authorList>
    </citation>
    <scope>NUCLEOTIDE SEQUENCE</scope>
    <source>
        <strain evidence="2">GVMAG-M-3300025860-20</strain>
    </source>
</reference>
<name>A0A6C0J4I3_9ZZZZ</name>
<dbReference type="EMBL" id="MN740328">
    <property type="protein sequence ID" value="QHU00542.1"/>
    <property type="molecule type" value="Genomic_DNA"/>
</dbReference>